<feature type="region of interest" description="Disordered" evidence="1">
    <location>
        <begin position="50"/>
        <end position="71"/>
    </location>
</feature>
<sequence length="71" mass="7434">MFGGDPVCGVGLFTCSRERRVEDAVIRKSAFLRSSVILGGGRLLQIASGTLGRRSRTSDPPHAGAGYVRGG</sequence>
<reference evidence="2 3" key="1">
    <citation type="submission" date="2020-05" db="EMBL/GenBank/DDBJ databases">
        <title>Actinomadura verrucosospora NRRL-B18236 (PFL_A860) Genome sequencing and assembly.</title>
        <authorList>
            <person name="Samborskyy M."/>
        </authorList>
    </citation>
    <scope>NUCLEOTIDE SEQUENCE [LARGE SCALE GENOMIC DNA]</scope>
    <source>
        <strain evidence="2 3">NRRL:B18236</strain>
    </source>
</reference>
<evidence type="ECO:0000256" key="1">
    <source>
        <dbReference type="SAM" id="MobiDB-lite"/>
    </source>
</evidence>
<dbReference type="EMBL" id="CP053892">
    <property type="protein sequence ID" value="QKG20028.1"/>
    <property type="molecule type" value="Genomic_DNA"/>
</dbReference>
<name>A0A7D4AJ95_ACTVE</name>
<gene>
    <name evidence="2" type="ORF">ACTIVE_1664</name>
</gene>
<dbReference type="AlphaFoldDB" id="A0A7D4AJ95"/>
<organism evidence="2 3">
    <name type="scientific">Actinomadura verrucosospora</name>
    <dbReference type="NCBI Taxonomy" id="46165"/>
    <lineage>
        <taxon>Bacteria</taxon>
        <taxon>Bacillati</taxon>
        <taxon>Actinomycetota</taxon>
        <taxon>Actinomycetes</taxon>
        <taxon>Streptosporangiales</taxon>
        <taxon>Thermomonosporaceae</taxon>
        <taxon>Actinomadura</taxon>
    </lineage>
</organism>
<protein>
    <submittedName>
        <fullName evidence="2">Uncharacterized protein</fullName>
    </submittedName>
</protein>
<dbReference type="Proteomes" id="UP000501240">
    <property type="component" value="Chromosome"/>
</dbReference>
<accession>A0A7D4AJ95</accession>
<evidence type="ECO:0000313" key="2">
    <source>
        <dbReference type="EMBL" id="QKG20028.1"/>
    </source>
</evidence>
<keyword evidence="3" id="KW-1185">Reference proteome</keyword>
<proteinExistence type="predicted"/>
<evidence type="ECO:0000313" key="3">
    <source>
        <dbReference type="Proteomes" id="UP000501240"/>
    </source>
</evidence>